<feature type="region of interest" description="Disordered" evidence="1">
    <location>
        <begin position="310"/>
        <end position="443"/>
    </location>
</feature>
<feature type="compositionally biased region" description="Polar residues" evidence="1">
    <location>
        <begin position="839"/>
        <end position="850"/>
    </location>
</feature>
<gene>
    <name evidence="2" type="ORF">Q4I28_006326</name>
</gene>
<organism evidence="2 3">
    <name type="scientific">Leishmania naiffi</name>
    <dbReference type="NCBI Taxonomy" id="5678"/>
    <lineage>
        <taxon>Eukaryota</taxon>
        <taxon>Discoba</taxon>
        <taxon>Euglenozoa</taxon>
        <taxon>Kinetoplastea</taxon>
        <taxon>Metakinetoplastina</taxon>
        <taxon>Trypanosomatida</taxon>
        <taxon>Trypanosomatidae</taxon>
        <taxon>Leishmaniinae</taxon>
        <taxon>Leishmania</taxon>
        <taxon>Leishmania naiffi species complex</taxon>
    </lineage>
</organism>
<feature type="compositionally biased region" description="Polar residues" evidence="1">
    <location>
        <begin position="978"/>
        <end position="995"/>
    </location>
</feature>
<proteinExistence type="predicted"/>
<name>A0AAW3BFK9_9TRYP</name>
<feature type="region of interest" description="Disordered" evidence="1">
    <location>
        <begin position="182"/>
        <end position="217"/>
    </location>
</feature>
<feature type="region of interest" description="Disordered" evidence="1">
    <location>
        <begin position="973"/>
        <end position="995"/>
    </location>
</feature>
<feature type="compositionally biased region" description="Basic and acidic residues" evidence="1">
    <location>
        <begin position="399"/>
        <end position="411"/>
    </location>
</feature>
<comment type="caution">
    <text evidence="2">The sequence shown here is derived from an EMBL/GenBank/DDBJ whole genome shotgun (WGS) entry which is preliminary data.</text>
</comment>
<feature type="compositionally biased region" description="Low complexity" evidence="1">
    <location>
        <begin position="256"/>
        <end position="274"/>
    </location>
</feature>
<reference evidence="2 3" key="1">
    <citation type="submission" date="2024-02" db="EMBL/GenBank/DDBJ databases">
        <title>FIRST GENOME SEQUENCES OF Leishmania (Viannia) shawi, Leishmania (Viannia) lindenbergi AND Leishmania (Viannia) utingensis.</title>
        <authorList>
            <person name="Resadore F."/>
            <person name="Custodio M.G.F."/>
            <person name="Boite M.C."/>
            <person name="Cupolillo E."/>
            <person name="Ferreira G.E.M."/>
        </authorList>
    </citation>
    <scope>NUCLEOTIDE SEQUENCE [LARGE SCALE GENOMIC DNA]</scope>
    <source>
        <strain evidence="2 3">MDAS/BR/1979/M5533</strain>
    </source>
</reference>
<feature type="compositionally biased region" description="Polar residues" evidence="1">
    <location>
        <begin position="932"/>
        <end position="950"/>
    </location>
</feature>
<dbReference type="Proteomes" id="UP001501274">
    <property type="component" value="Unassembled WGS sequence"/>
</dbReference>
<feature type="region of interest" description="Disordered" evidence="1">
    <location>
        <begin position="919"/>
        <end position="955"/>
    </location>
</feature>
<feature type="region of interest" description="Disordered" evidence="1">
    <location>
        <begin position="256"/>
        <end position="275"/>
    </location>
</feature>
<dbReference type="EMBL" id="JBAMZN010000033">
    <property type="protein sequence ID" value="KAL0520273.1"/>
    <property type="molecule type" value="Genomic_DNA"/>
</dbReference>
<evidence type="ECO:0000313" key="3">
    <source>
        <dbReference type="Proteomes" id="UP001501274"/>
    </source>
</evidence>
<accession>A0AAW3BFK9</accession>
<feature type="compositionally biased region" description="Polar residues" evidence="1">
    <location>
        <begin position="322"/>
        <end position="366"/>
    </location>
</feature>
<feature type="region of interest" description="Disordered" evidence="1">
    <location>
        <begin position="838"/>
        <end position="880"/>
    </location>
</feature>
<feature type="region of interest" description="Disordered" evidence="1">
    <location>
        <begin position="501"/>
        <end position="544"/>
    </location>
</feature>
<evidence type="ECO:0000256" key="1">
    <source>
        <dbReference type="SAM" id="MobiDB-lite"/>
    </source>
</evidence>
<feature type="compositionally biased region" description="Low complexity" evidence="1">
    <location>
        <begin position="423"/>
        <end position="436"/>
    </location>
</feature>
<dbReference type="AlphaFoldDB" id="A0AAW3BFK9"/>
<protein>
    <recommendedName>
        <fullName evidence="4">Proteophosphoglycan ppg4</fullName>
    </recommendedName>
</protein>
<evidence type="ECO:0008006" key="4">
    <source>
        <dbReference type="Google" id="ProtNLM"/>
    </source>
</evidence>
<evidence type="ECO:0000313" key="2">
    <source>
        <dbReference type="EMBL" id="KAL0520273.1"/>
    </source>
</evidence>
<sequence>MERRSSVISELAKTQRRRSAITLIVPGEEANTFKKDTANTSNEEHRTFESFKAKPRCPTPELNSAAYEGEHVNGLPTGAAVMMPHLNGNNIMRVNSDVLQHIMPRNDVPAPMPQGGGAPALLRQVPPSHQPQQQKHNQALRGAVANRPTDVHVFPPAPPFAEASRQKVSGRRAINPVIAASASSHQPPLGVAATEEGDSTLRRSAPVSGVGDSRRPLASNTMAFKNSLVLSSDKIPRRTSLRVSSSNRLKLATAAASGAAGGVSNNNNSDNGIAPLTSTPTVGSAASRLQNVAAAAIGIHGSAGYLSSPQPLSAPLPQPSAMQTSAAQRQSLAVSYTKMPSSATDSSQEDSQVATHSSLGRRSTLPQPRVQHGIDLTRVPRPPVRCPQHQRLAVSSRNGMREADFRGKSDRLSCPVPSHNISERGSSGDSSSNLGSVEDSKSSSTTCDLSVVIIDSELASAVSLASAIPASALSRQRCESPPADLADLLASGMAVPIASVPGEKPAVGSPSASLLTAGRAADGDRSSNVKKREEKDRDSATFSEDSVDLLSTTDFSVLMESPGFVAAPSEGQRRLSTLPSRPLHLNSGSEAVDRILEKPSDASISSFGLLSNDDNCACNNVASTASTTKVAPASLSSPKLTQVKERARRMRDSTVRLPSPVDLNSLVLWKESEWSILSPLVSCKRHADVASPAGTTKNASSAGNSENCAYGEEGGTGSVAADLRSGSALQDVVSKPNTSVSTCRPIRLSHTGDTKPHLGAFRTGSRGLACSPHAQAVRAASAAAASLTAANKERWCVTQSLSIDPDLFSFSQLPQEKHGSMVAKLRNVFESNREKCLRASSSQEGSSIATPSLKDKGIPRSSPSKKTEVASRKALPAAAPEKGVRGISQMQIPPQCQVPVPVLPAVAYCSFSHLFSPSSTPVRTEKGELGPLTNTAKSDSVSGTSRQGSGTDFGCTVAGSLASPSPMIRRATMEPQHAVSSVKDSSGASPSISLQRSDPGFSLACFKDSNLSSDTVNMFECCDL</sequence>
<keyword evidence="3" id="KW-1185">Reference proteome</keyword>
<feature type="compositionally biased region" description="Basic and acidic residues" evidence="1">
    <location>
        <begin position="521"/>
        <end position="539"/>
    </location>
</feature>